<feature type="binding site" evidence="2">
    <location>
        <position position="8"/>
    </location>
    <ligand>
        <name>Fe cation</name>
        <dbReference type="ChEBI" id="CHEBI:24875"/>
        <label>1</label>
    </ligand>
</feature>
<keyword evidence="2" id="KW-0479">Metal-binding</keyword>
<dbReference type="EMBL" id="JMTK01000002">
    <property type="protein sequence ID" value="KJZ82283.1"/>
    <property type="molecule type" value="Genomic_DNA"/>
</dbReference>
<proteinExistence type="predicted"/>
<feature type="binding site" evidence="2">
    <location>
        <position position="39"/>
    </location>
    <ligand>
        <name>Fe cation</name>
        <dbReference type="ChEBI" id="CHEBI:24875"/>
        <label>2</label>
    </ligand>
</feature>
<sequence length="274" mass="30093">MRLLFLGDIVGKTGRSIVCDTLPRLIRDFKLDFVVANGENSAGGFGITEKIFLEMIEIGIDVITTGNHSWDKREALIFSQRHHHFLRPANYPLDTPGNGSGLYKAKNGANVLVSNIMGRIFMNPILDDPFRTSDKILETCPLKEQADVIVFDFHAETTSEKQCFAHFVDSRASLVVGTHTHIPTADAQILDGGTGYISDLGMCGDYNSSIGLDKEEPINRFISQIPHNRFVVANGPATLCGICADISDVTGLTEKIAPIRIGARLQQTSPDFWT</sequence>
<feature type="binding site" evidence="2">
    <location>
        <position position="40"/>
    </location>
    <ligand>
        <name>Fe cation</name>
        <dbReference type="ChEBI" id="CHEBI:24875"/>
        <label>1</label>
    </ligand>
</feature>
<dbReference type="PANTHER" id="PTHR36303">
    <property type="entry name" value="2',3'-CYCLIC-NUCLEOTIDE 2'-PHOSPHODIESTERASE"/>
    <property type="match status" value="1"/>
</dbReference>
<evidence type="ECO:0000256" key="1">
    <source>
        <dbReference type="PIRSR" id="PIRSR004789-50"/>
    </source>
</evidence>
<name>A0A094Z3H0_9HYPH</name>
<feature type="binding site" evidence="2">
    <location>
        <position position="179"/>
    </location>
    <ligand>
        <name>Fe cation</name>
        <dbReference type="ChEBI" id="CHEBI:24875"/>
        <label>2</label>
    </ligand>
</feature>
<keyword evidence="4" id="KW-1185">Reference proteome</keyword>
<gene>
    <name evidence="3" type="ORF">DJ66_1029</name>
</gene>
<dbReference type="Proteomes" id="UP000033731">
    <property type="component" value="Unassembled WGS sequence"/>
</dbReference>
<protein>
    <submittedName>
        <fullName evidence="3">Phosphoesterase</fullName>
    </submittedName>
</protein>
<feature type="binding site" evidence="2">
    <location>
        <position position="39"/>
    </location>
    <ligand>
        <name>Fe cation</name>
        <dbReference type="ChEBI" id="CHEBI:24875"/>
        <label>1</label>
    </ligand>
</feature>
<dbReference type="GO" id="GO:0046872">
    <property type="term" value="F:metal ion binding"/>
    <property type="evidence" value="ECO:0007669"/>
    <property type="project" value="UniProtKB-KW"/>
</dbReference>
<dbReference type="PIRSF" id="PIRSF004789">
    <property type="entry name" value="DR1281"/>
    <property type="match status" value="1"/>
</dbReference>
<reference evidence="3 4" key="1">
    <citation type="journal article" date="2015" name="Phytopathology">
        <title>Genomes of Candidatus Liberibacter solanacearum haplotype A from New Zealand and the USA suggest significant genome plasticity in the species.</title>
        <authorList>
            <person name="Thompson S.M."/>
            <person name="Johnson C.P."/>
            <person name="Lu A.Y."/>
            <person name="Frampton R.A."/>
            <person name="Sullivan K.L."/>
            <person name="Fiers M.W."/>
            <person name="Crowhurst R.N."/>
            <person name="Pitman A.R."/>
            <person name="Scott I."/>
            <person name="Gudmestad N.C."/>
            <person name="Smith G.R."/>
        </authorList>
    </citation>
    <scope>NUCLEOTIDE SEQUENCE [LARGE SCALE GENOMIC DNA]</scope>
    <source>
        <strain evidence="3 4">LsoNZ1</strain>
    </source>
</reference>
<dbReference type="InterPro" id="IPR029052">
    <property type="entry name" value="Metallo-depent_PP-like"/>
</dbReference>
<feature type="binding site" evidence="2">
    <location>
        <position position="67"/>
    </location>
    <ligand>
        <name>Fe cation</name>
        <dbReference type="ChEBI" id="CHEBI:24875"/>
        <label>2</label>
    </ligand>
</feature>
<feature type="binding site" evidence="2">
    <location>
        <position position="154"/>
    </location>
    <ligand>
        <name>Fe cation</name>
        <dbReference type="ChEBI" id="CHEBI:24875"/>
        <label>2</label>
    </ligand>
</feature>
<evidence type="ECO:0000256" key="2">
    <source>
        <dbReference type="PIRSR" id="PIRSR004789-51"/>
    </source>
</evidence>
<evidence type="ECO:0000313" key="3">
    <source>
        <dbReference type="EMBL" id="KJZ82283.1"/>
    </source>
</evidence>
<accession>A0A094Z3H0</accession>
<dbReference type="Pfam" id="PF13277">
    <property type="entry name" value="YmdB"/>
    <property type="match status" value="1"/>
</dbReference>
<dbReference type="Gene3D" id="3.60.21.10">
    <property type="match status" value="1"/>
</dbReference>
<dbReference type="GO" id="GO:0004113">
    <property type="term" value="F:2',3'-cyclic-nucleotide 3'-phosphodiesterase activity"/>
    <property type="evidence" value="ECO:0007669"/>
    <property type="project" value="TreeGrafter"/>
</dbReference>
<dbReference type="PANTHER" id="PTHR36303:SF1">
    <property type="entry name" value="2',3'-CYCLIC-NUCLEOTIDE 2'-PHOSPHODIESTERASE"/>
    <property type="match status" value="1"/>
</dbReference>
<dbReference type="InterPro" id="IPR005235">
    <property type="entry name" value="YmdB-like"/>
</dbReference>
<comment type="caution">
    <text evidence="3">The sequence shown here is derived from an EMBL/GenBank/DDBJ whole genome shotgun (WGS) entry which is preliminary data.</text>
</comment>
<feature type="binding site" evidence="2">
    <location>
        <position position="181"/>
    </location>
    <ligand>
        <name>Fe cation</name>
        <dbReference type="ChEBI" id="CHEBI:24875"/>
        <label>1</label>
    </ligand>
</feature>
<dbReference type="RefSeq" id="WP_034442160.1">
    <property type="nucleotide sequence ID" value="NZ_JMTK01000002.1"/>
</dbReference>
<dbReference type="SUPFAM" id="SSF56300">
    <property type="entry name" value="Metallo-dependent phosphatases"/>
    <property type="match status" value="1"/>
</dbReference>
<organism evidence="3 4">
    <name type="scientific">Candidatus Liberibacter solanacearum</name>
    <dbReference type="NCBI Taxonomy" id="556287"/>
    <lineage>
        <taxon>Bacteria</taxon>
        <taxon>Pseudomonadati</taxon>
        <taxon>Pseudomonadota</taxon>
        <taxon>Alphaproteobacteria</taxon>
        <taxon>Hyphomicrobiales</taxon>
        <taxon>Rhizobiaceae</taxon>
        <taxon>Liberibacter</taxon>
    </lineage>
</organism>
<dbReference type="AlphaFoldDB" id="A0A094Z3H0"/>
<dbReference type="NCBIfam" id="TIGR00282">
    <property type="entry name" value="TIGR00282 family metallophosphoesterase"/>
    <property type="match status" value="1"/>
</dbReference>
<evidence type="ECO:0000313" key="4">
    <source>
        <dbReference type="Proteomes" id="UP000033731"/>
    </source>
</evidence>
<feature type="active site" description="Proton donor" evidence="1">
    <location>
        <position position="68"/>
    </location>
</feature>
<dbReference type="PATRIC" id="fig|556287.8.peg.1035"/>